<dbReference type="Gene3D" id="3.30.70.360">
    <property type="match status" value="1"/>
</dbReference>
<organism evidence="7 8">
    <name type="scientific">Salinimonas profundi</name>
    <dbReference type="NCBI Taxonomy" id="2729140"/>
    <lineage>
        <taxon>Bacteria</taxon>
        <taxon>Pseudomonadati</taxon>
        <taxon>Pseudomonadota</taxon>
        <taxon>Gammaproteobacteria</taxon>
        <taxon>Alteromonadales</taxon>
        <taxon>Alteromonadaceae</taxon>
        <taxon>Alteromonas/Salinimonas group</taxon>
        <taxon>Salinimonas</taxon>
    </lineage>
</organism>
<feature type="domain" description="Peptidase M20 dimerisation" evidence="6">
    <location>
        <begin position="241"/>
        <end position="385"/>
    </location>
</feature>
<dbReference type="EMBL" id="JABBXD010000014">
    <property type="protein sequence ID" value="MBD3587475.1"/>
    <property type="molecule type" value="Genomic_DNA"/>
</dbReference>
<evidence type="ECO:0000313" key="7">
    <source>
        <dbReference type="EMBL" id="MBD3587475.1"/>
    </source>
</evidence>
<keyword evidence="8" id="KW-1185">Reference proteome</keyword>
<gene>
    <name evidence="7" type="ORF">HHX48_17185</name>
</gene>
<protein>
    <submittedName>
        <fullName evidence="7">M20/M25/M40 family metallo-hydrolase</fullName>
    </submittedName>
</protein>
<keyword evidence="5" id="KW-0862">Zinc</keyword>
<keyword evidence="4" id="KW-0378">Hydrolase</keyword>
<evidence type="ECO:0000256" key="4">
    <source>
        <dbReference type="ARBA" id="ARBA00022801"/>
    </source>
</evidence>
<keyword evidence="2" id="KW-0645">Protease</keyword>
<dbReference type="PANTHER" id="PTHR45962">
    <property type="entry name" value="N-FATTY-ACYL-AMINO ACID SYNTHASE/HYDROLASE PM20D1"/>
    <property type="match status" value="1"/>
</dbReference>
<dbReference type="InterPro" id="IPR047177">
    <property type="entry name" value="Pept_M20A"/>
</dbReference>
<dbReference type="Pfam" id="PF07687">
    <property type="entry name" value="M20_dimer"/>
    <property type="match status" value="1"/>
</dbReference>
<dbReference type="PIRSF" id="PIRSF036696">
    <property type="entry name" value="ACY-1"/>
    <property type="match status" value="1"/>
</dbReference>
<dbReference type="InterPro" id="IPR036264">
    <property type="entry name" value="Bact_exopeptidase_dim_dom"/>
</dbReference>
<dbReference type="InterPro" id="IPR001261">
    <property type="entry name" value="ArgE/DapE_CS"/>
</dbReference>
<name>A0ABR8LQ88_9ALTE</name>
<dbReference type="PANTHER" id="PTHR45962:SF1">
    <property type="entry name" value="N-FATTY-ACYL-AMINO ACID SYNTHASE_HYDROLASE PM20D1"/>
    <property type="match status" value="1"/>
</dbReference>
<comment type="caution">
    <text evidence="7">The sequence shown here is derived from an EMBL/GenBank/DDBJ whole genome shotgun (WGS) entry which is preliminary data.</text>
</comment>
<evidence type="ECO:0000256" key="1">
    <source>
        <dbReference type="ARBA" id="ARBA00006247"/>
    </source>
</evidence>
<sequence length="486" mass="52554">MLKKIFLMLAVLIAAMITVILIRGALFTPSPDEHHETISDNYSLPAANQVATHLAQSIRFKTLSEQAAPIDAQAFAGFRKWLAETYPATHEALTLHVINTHTLLFHWQGSHSDKPPVLLSAHYDVVPVNPDTESKWTHPPFAGHIDEEKRIWGRGALDDKSAVIALIESVEAALSQQFTPKADVYIAFTHDEELGGNAGAKAVTAWFRDNNITPAWSLDEGSFMLDGLVPGLDKPIASINVAEKGFLTLRLSADGAGGHSSMPPAQTAVTRISRAVVAVQDAPIPGGLSGVTGQMYTSIARHMSFDKRVLFANRWLFSPVIETVVGQSPSGNAMLRTTTAPTMMSGSIKANVLPETATATINFRVHPRDSIEGIVDWVKQAVNDDSISIEITEAFPASTVAPADNAAFSLLAATARHVFADTIVTPGLTVAATDSHHYATLTNAYRFNPMIISGSDLDGFHGTDEHITTDNMMNAVSFYSHFLRQL</sequence>
<dbReference type="InterPro" id="IPR011650">
    <property type="entry name" value="Peptidase_M20_dimer"/>
</dbReference>
<dbReference type="Pfam" id="PF01546">
    <property type="entry name" value="Peptidase_M20"/>
    <property type="match status" value="1"/>
</dbReference>
<dbReference type="Gene3D" id="1.10.150.900">
    <property type="match status" value="1"/>
</dbReference>
<proteinExistence type="inferred from homology"/>
<dbReference type="InterPro" id="IPR002933">
    <property type="entry name" value="Peptidase_M20"/>
</dbReference>
<comment type="similarity">
    <text evidence="1">Belongs to the peptidase M20A family.</text>
</comment>
<keyword evidence="3" id="KW-0479">Metal-binding</keyword>
<evidence type="ECO:0000259" key="6">
    <source>
        <dbReference type="Pfam" id="PF07687"/>
    </source>
</evidence>
<dbReference type="RefSeq" id="WP_191026563.1">
    <property type="nucleotide sequence ID" value="NZ_JABBXD010000014.1"/>
</dbReference>
<dbReference type="SUPFAM" id="SSF55031">
    <property type="entry name" value="Bacterial exopeptidase dimerisation domain"/>
    <property type="match status" value="1"/>
</dbReference>
<accession>A0ABR8LQ88</accession>
<evidence type="ECO:0000256" key="3">
    <source>
        <dbReference type="ARBA" id="ARBA00022723"/>
    </source>
</evidence>
<evidence type="ECO:0000313" key="8">
    <source>
        <dbReference type="Proteomes" id="UP000624419"/>
    </source>
</evidence>
<dbReference type="SUPFAM" id="SSF53187">
    <property type="entry name" value="Zn-dependent exopeptidases"/>
    <property type="match status" value="1"/>
</dbReference>
<dbReference type="Gene3D" id="3.40.630.10">
    <property type="entry name" value="Zn peptidases"/>
    <property type="match status" value="1"/>
</dbReference>
<reference evidence="7 8" key="1">
    <citation type="submission" date="2020-04" db="EMBL/GenBank/DDBJ databases">
        <title>Salinimonas sp. HHU 13199.</title>
        <authorList>
            <person name="Cui X."/>
            <person name="Zhang D."/>
        </authorList>
    </citation>
    <scope>NUCLEOTIDE SEQUENCE [LARGE SCALE GENOMIC DNA]</scope>
    <source>
        <strain evidence="7 8">HHU 13199</strain>
    </source>
</reference>
<dbReference type="PROSITE" id="PS00758">
    <property type="entry name" value="ARGE_DAPE_CPG2_1"/>
    <property type="match status" value="1"/>
</dbReference>
<evidence type="ECO:0000256" key="2">
    <source>
        <dbReference type="ARBA" id="ARBA00022670"/>
    </source>
</evidence>
<evidence type="ECO:0000256" key="5">
    <source>
        <dbReference type="ARBA" id="ARBA00022833"/>
    </source>
</evidence>
<dbReference type="Proteomes" id="UP000624419">
    <property type="component" value="Unassembled WGS sequence"/>
</dbReference>